<protein>
    <submittedName>
        <fullName evidence="8">Phosphoglycerate dehydrogenase</fullName>
        <ecNumber evidence="8">1.1.1.95</ecNumber>
    </submittedName>
</protein>
<keyword evidence="9" id="KW-1185">Reference proteome</keyword>
<dbReference type="Proteomes" id="UP000294299">
    <property type="component" value="Chromosome NFRAN"/>
</dbReference>
<dbReference type="KEGG" id="nfn:NFRAN_2240"/>
<evidence type="ECO:0000259" key="6">
    <source>
        <dbReference type="Pfam" id="PF00389"/>
    </source>
</evidence>
<dbReference type="InterPro" id="IPR036291">
    <property type="entry name" value="NAD(P)-bd_dom_sf"/>
</dbReference>
<dbReference type="Gene3D" id="3.40.50.720">
    <property type="entry name" value="NAD(P)-binding Rossmann-like Domain"/>
    <property type="match status" value="2"/>
</dbReference>
<dbReference type="PANTHER" id="PTHR42789:SF1">
    <property type="entry name" value="D-ISOMER SPECIFIC 2-HYDROXYACID DEHYDROGENASE FAMILY PROTEIN (AFU_ORTHOLOGUE AFUA_6G10090)"/>
    <property type="match status" value="1"/>
</dbReference>
<dbReference type="PROSITE" id="PS00065">
    <property type="entry name" value="D_2_HYDROXYACID_DH_1"/>
    <property type="match status" value="1"/>
</dbReference>
<dbReference type="GO" id="GO:0008652">
    <property type="term" value="P:amino acid biosynthetic process"/>
    <property type="evidence" value="ECO:0007669"/>
    <property type="project" value="UniProtKB-KW"/>
</dbReference>
<dbReference type="GO" id="GO:0004617">
    <property type="term" value="F:phosphoglycerate dehydrogenase activity"/>
    <property type="evidence" value="ECO:0007669"/>
    <property type="project" value="UniProtKB-EC"/>
</dbReference>
<dbReference type="SUPFAM" id="SSF52283">
    <property type="entry name" value="Formate/glycerate dehydrogenase catalytic domain-like"/>
    <property type="match status" value="1"/>
</dbReference>
<dbReference type="OrthoDB" id="7437at2157"/>
<accession>A0A484IA06</accession>
<dbReference type="PANTHER" id="PTHR42789">
    <property type="entry name" value="D-ISOMER SPECIFIC 2-HYDROXYACID DEHYDROGENASE FAMILY PROTEIN (AFU_ORTHOLOGUE AFUA_6G10090)"/>
    <property type="match status" value="1"/>
</dbReference>
<dbReference type="InterPro" id="IPR006140">
    <property type="entry name" value="D-isomer_DH_NAD-bd"/>
</dbReference>
<dbReference type="EC" id="1.1.1.95" evidence="8"/>
<proteinExistence type="inferred from homology"/>
<sequence length="317" mass="34984">MQLEGNVIVCDSIDNKGIEILKNAGLNVEYLPEISQQELITKAKDYDVIIVRSRTKVTKEVINSATKTKIIARVGVGLDNIDTLEAQKKNIEIINAGEASVNAVSELVLGLMLSLSRNIPNANYATKQGKWIKKDLMGVELKGKYLGIIGLGKIGRNVARLARGLRMNLIGYDVVPIDKAFAQEVSLITTDLKTLIESSDYITCHVPFTEQTKHLINKEMLSMMKNGSYLINTSRGEVIEERALIDCLKNKKIGGAALDVYEVEPPTNKELLELDNLICTPHIGAQTKEGQELASTVIAEKIIQKLSERSQEDIKPN</sequence>
<dbReference type="FunFam" id="3.40.50.720:FF:000203">
    <property type="entry name" value="D-3-phosphoglycerate dehydrogenase (SerA)"/>
    <property type="match status" value="1"/>
</dbReference>
<dbReference type="InterPro" id="IPR029753">
    <property type="entry name" value="D-isomer_DH_CS"/>
</dbReference>
<keyword evidence="3 5" id="KW-0560">Oxidoreductase</keyword>
<dbReference type="Pfam" id="PF02826">
    <property type="entry name" value="2-Hacid_dh_C"/>
    <property type="match status" value="1"/>
</dbReference>
<dbReference type="InterPro" id="IPR006139">
    <property type="entry name" value="D-isomer_2_OHA_DH_cat_dom"/>
</dbReference>
<dbReference type="EMBL" id="LR216287">
    <property type="protein sequence ID" value="VFJ14562.1"/>
    <property type="molecule type" value="Genomic_DNA"/>
</dbReference>
<evidence type="ECO:0000256" key="2">
    <source>
        <dbReference type="ARBA" id="ARBA00022605"/>
    </source>
</evidence>
<dbReference type="SUPFAM" id="SSF51735">
    <property type="entry name" value="NAD(P)-binding Rossmann-fold domains"/>
    <property type="match status" value="1"/>
</dbReference>
<dbReference type="Pfam" id="PF00389">
    <property type="entry name" value="2-Hacid_dh"/>
    <property type="match status" value="1"/>
</dbReference>
<evidence type="ECO:0000259" key="7">
    <source>
        <dbReference type="Pfam" id="PF02826"/>
    </source>
</evidence>
<evidence type="ECO:0000313" key="8">
    <source>
        <dbReference type="EMBL" id="VFJ14562.1"/>
    </source>
</evidence>
<dbReference type="PROSITE" id="PS00671">
    <property type="entry name" value="D_2_HYDROXYACID_DH_3"/>
    <property type="match status" value="1"/>
</dbReference>
<feature type="domain" description="D-isomer specific 2-hydroxyacid dehydrogenase NAD-binding" evidence="7">
    <location>
        <begin position="109"/>
        <end position="284"/>
    </location>
</feature>
<keyword evidence="4" id="KW-0520">NAD</keyword>
<evidence type="ECO:0000256" key="5">
    <source>
        <dbReference type="RuleBase" id="RU003719"/>
    </source>
</evidence>
<organism evidence="8 9">
    <name type="scientific">Candidatus Nitrosocosmicus franklandianus</name>
    <dbReference type="NCBI Taxonomy" id="1798806"/>
    <lineage>
        <taxon>Archaea</taxon>
        <taxon>Nitrososphaerota</taxon>
        <taxon>Nitrososphaeria</taxon>
        <taxon>Nitrososphaerales</taxon>
        <taxon>Nitrososphaeraceae</taxon>
        <taxon>Candidatus Nitrosocosmicus</taxon>
    </lineage>
</organism>
<gene>
    <name evidence="8" type="ORF">NFRAN_2240</name>
</gene>
<dbReference type="GO" id="GO:0051287">
    <property type="term" value="F:NAD binding"/>
    <property type="evidence" value="ECO:0007669"/>
    <property type="project" value="InterPro"/>
</dbReference>
<dbReference type="AlphaFoldDB" id="A0A484IA06"/>
<evidence type="ECO:0000256" key="1">
    <source>
        <dbReference type="ARBA" id="ARBA00005854"/>
    </source>
</evidence>
<keyword evidence="2" id="KW-0028">Amino-acid biosynthesis</keyword>
<dbReference type="RefSeq" id="WP_134484730.1">
    <property type="nucleotide sequence ID" value="NZ_LR216287.1"/>
</dbReference>
<name>A0A484IA06_9ARCH</name>
<evidence type="ECO:0000256" key="3">
    <source>
        <dbReference type="ARBA" id="ARBA00023002"/>
    </source>
</evidence>
<dbReference type="CDD" id="cd05303">
    <property type="entry name" value="PGDH_2"/>
    <property type="match status" value="1"/>
</dbReference>
<evidence type="ECO:0000313" key="9">
    <source>
        <dbReference type="Proteomes" id="UP000294299"/>
    </source>
</evidence>
<feature type="domain" description="D-isomer specific 2-hydroxyacid dehydrogenase catalytic" evidence="6">
    <location>
        <begin position="7"/>
        <end position="309"/>
    </location>
</feature>
<dbReference type="InterPro" id="IPR050857">
    <property type="entry name" value="D-2-hydroxyacid_DH"/>
</dbReference>
<comment type="similarity">
    <text evidence="1 5">Belongs to the D-isomer specific 2-hydroxyacid dehydrogenase family.</text>
</comment>
<dbReference type="GeneID" id="39421471"/>
<reference evidence="8 9" key="1">
    <citation type="submission" date="2019-02" db="EMBL/GenBank/DDBJ databases">
        <authorList>
            <person name="Lehtovirta-Morley E L."/>
        </authorList>
    </citation>
    <scope>NUCLEOTIDE SEQUENCE [LARGE SCALE GENOMIC DNA]</scope>
    <source>
        <strain evidence="8">NFRAN1</strain>
    </source>
</reference>
<evidence type="ECO:0000256" key="4">
    <source>
        <dbReference type="ARBA" id="ARBA00023027"/>
    </source>
</evidence>
<dbReference type="InterPro" id="IPR029752">
    <property type="entry name" value="D-isomer_DH_CS1"/>
</dbReference>